<dbReference type="SUPFAM" id="SSF50156">
    <property type="entry name" value="PDZ domain-like"/>
    <property type="match status" value="1"/>
</dbReference>
<protein>
    <recommendedName>
        <fullName evidence="1">PDZ domain-containing protein</fullName>
    </recommendedName>
</protein>
<dbReference type="AlphaFoldDB" id="A0A7J6VN82"/>
<dbReference type="Proteomes" id="UP000554482">
    <property type="component" value="Unassembled WGS sequence"/>
</dbReference>
<dbReference type="OrthoDB" id="4217619at2759"/>
<dbReference type="Gene3D" id="2.30.42.10">
    <property type="match status" value="1"/>
</dbReference>
<dbReference type="EMBL" id="JABWDY010030161">
    <property type="protein sequence ID" value="KAF5185812.1"/>
    <property type="molecule type" value="Genomic_DNA"/>
</dbReference>
<dbReference type="InterPro" id="IPR036034">
    <property type="entry name" value="PDZ_sf"/>
</dbReference>
<proteinExistence type="predicted"/>
<dbReference type="PANTHER" id="PTHR47389">
    <property type="entry name" value="OS09G0436400 PROTEIN"/>
    <property type="match status" value="1"/>
</dbReference>
<dbReference type="SMART" id="SM00228">
    <property type="entry name" value="PDZ"/>
    <property type="match status" value="1"/>
</dbReference>
<evidence type="ECO:0000313" key="2">
    <source>
        <dbReference type="EMBL" id="KAF5185812.1"/>
    </source>
</evidence>
<dbReference type="Pfam" id="PF13180">
    <property type="entry name" value="PDZ_2"/>
    <property type="match status" value="1"/>
</dbReference>
<dbReference type="PANTHER" id="PTHR47389:SF4">
    <property type="entry name" value="OS09G0436400 PROTEIN"/>
    <property type="match status" value="1"/>
</dbReference>
<organism evidence="2 3">
    <name type="scientific">Thalictrum thalictroides</name>
    <name type="common">Rue-anemone</name>
    <name type="synonym">Anemone thalictroides</name>
    <dbReference type="NCBI Taxonomy" id="46969"/>
    <lineage>
        <taxon>Eukaryota</taxon>
        <taxon>Viridiplantae</taxon>
        <taxon>Streptophyta</taxon>
        <taxon>Embryophyta</taxon>
        <taxon>Tracheophyta</taxon>
        <taxon>Spermatophyta</taxon>
        <taxon>Magnoliopsida</taxon>
        <taxon>Ranunculales</taxon>
        <taxon>Ranunculaceae</taxon>
        <taxon>Thalictroideae</taxon>
        <taxon>Thalictrum</taxon>
    </lineage>
</organism>
<name>A0A7J6VN82_THATH</name>
<evidence type="ECO:0000259" key="1">
    <source>
        <dbReference type="PROSITE" id="PS50106"/>
    </source>
</evidence>
<comment type="caution">
    <text evidence="2">The sequence shown here is derived from an EMBL/GenBank/DDBJ whole genome shotgun (WGS) entry which is preliminary data.</text>
</comment>
<gene>
    <name evidence="2" type="ORF">FRX31_024601</name>
</gene>
<evidence type="ECO:0000313" key="3">
    <source>
        <dbReference type="Proteomes" id="UP000554482"/>
    </source>
</evidence>
<accession>A0A7J6VN82</accession>
<dbReference type="PROSITE" id="PS50106">
    <property type="entry name" value="PDZ"/>
    <property type="match status" value="1"/>
</dbReference>
<keyword evidence="3" id="KW-1185">Reference proteome</keyword>
<dbReference type="InterPro" id="IPR001478">
    <property type="entry name" value="PDZ"/>
</dbReference>
<feature type="domain" description="PDZ" evidence="1">
    <location>
        <begin position="174"/>
        <end position="270"/>
    </location>
</feature>
<reference evidence="2 3" key="1">
    <citation type="submission" date="2020-06" db="EMBL/GenBank/DDBJ databases">
        <title>Transcriptomic and genomic resources for Thalictrum thalictroides and T. hernandezii: Facilitating candidate gene discovery in an emerging model plant lineage.</title>
        <authorList>
            <person name="Arias T."/>
            <person name="Riano-Pachon D.M."/>
            <person name="Di Stilio V.S."/>
        </authorList>
    </citation>
    <scope>NUCLEOTIDE SEQUENCE [LARGE SCALE GENOMIC DNA]</scope>
    <source>
        <strain evidence="3">cv. WT478/WT964</strain>
        <tissue evidence="2">Leaves</tissue>
    </source>
</reference>
<sequence length="302" mass="33630">MCSGTIIECVHVNGAYRSTILTSASLLRSSTSANELAKDAKVDVYLYDGTLFQGQDFLFDWHYNIASVKIQSESPLPVAVVRRLNDTMYVDPSQEISNKGKVLSSFQIQPEYFKLCPGDIVLAIGRFHQKPYNLMVAPGSFSLDCCNRLSCKELLKAICKISKVIVHLAFYSMYMQSRRFSRPWLGLTTTNLYAARVDKLAQVLKNFPGIFTGVIVEEVIPESPAASSGILPGDVIIKCVGNIVHNYLQFLEIILDNVGKSVELMLIRQGTTAPFSLTLAVSETTTDQFYSWPLPKECWATM</sequence>